<feature type="domain" description="HTH araC/xylS-type" evidence="6">
    <location>
        <begin position="728"/>
        <end position="829"/>
    </location>
</feature>
<dbReference type="RefSeq" id="WP_172243956.1">
    <property type="nucleotide sequence ID" value="NZ_BMDD01000003.1"/>
</dbReference>
<dbReference type="EMBL" id="BMDD01000003">
    <property type="protein sequence ID" value="GGH79231.1"/>
    <property type="molecule type" value="Genomic_DNA"/>
</dbReference>
<evidence type="ECO:0000259" key="6">
    <source>
        <dbReference type="PROSITE" id="PS01124"/>
    </source>
</evidence>
<keyword evidence="1" id="KW-0805">Transcription regulation</keyword>
<dbReference type="InterPro" id="IPR018060">
    <property type="entry name" value="HTH_AraC"/>
</dbReference>
<keyword evidence="8" id="KW-1185">Reference proteome</keyword>
<keyword evidence="2" id="KW-0238">DNA-binding</keyword>
<dbReference type="InterPro" id="IPR009057">
    <property type="entry name" value="Homeodomain-like_sf"/>
</dbReference>
<proteinExistence type="predicted"/>
<dbReference type="Pfam" id="PF12833">
    <property type="entry name" value="HTH_18"/>
    <property type="match status" value="1"/>
</dbReference>
<gene>
    <name evidence="7" type="ORF">GCM10007362_25710</name>
</gene>
<accession>A0ABQ1ZWI0</accession>
<keyword evidence="3" id="KW-0804">Transcription</keyword>
<protein>
    <submittedName>
        <fullName evidence="7">AraC family transcriptional regulator</fullName>
    </submittedName>
</protein>
<dbReference type="InterPro" id="IPR018062">
    <property type="entry name" value="HTH_AraC-typ_CS"/>
</dbReference>
<dbReference type="PANTHER" id="PTHR43280:SF28">
    <property type="entry name" value="HTH-TYPE TRANSCRIPTIONAL ACTIVATOR RHAS"/>
    <property type="match status" value="1"/>
</dbReference>
<sequence length="832" mass="93419">MGSIREWAKKLPGGRSREGRGRFYRYSLILALCMASIPTAVIALSSYALGTAHVEREVMNSHRTLVERSAARLDDLFTQLELSASQWSLDPRLDADLKRANLMLEYNRTNELYSFLGLMKATYPRLEDARLLLNRSEPLLLSEWGGVRTIPFGEESKRFQSLVEEKRDIYWVENFRWTASDADSIVLVRKLPGYGPSYGALLLSLDRKKLDGFVREASFDEKGASYLYAENGRPIIRVSEGMPENQQFEQTLRQQLNDRIDAGTSGSDSYLFKWQGQTYSASYSTLERAGTVWTYATVSPLEALTRPVVVLSRSLLGVSLAGMGLALVLAWFASRRLHRPIRQLAEALGEGEGSGRSFDPETAGSGKGKSVFMPGPQPYRSPNGRPYDELRSIEDSWKGLADAKREAERRLEQTYPELRAGFLLQLMQGHYRSLGESDLLSRLERFGWRIEKGERLAVFLLRVGVLSPPESQFREEDELLMTFAAANVAREFIDQRRERAEIVNFHDGSVAVLVPVAVDTAVSSETVRPSAAGIESAAVMGDNAAAGERASMKQTAQEMADTLRSVLRLRTILCTGEAAGILDVPELLQALRSALRGIPATESCRVLHFDELLPGPGGGSTYPFALEKELLQEVRLGRTDEAGRLIREFLVRLSERASAESELNEGALQLLGSLLHTMLENGVRLEAAGLYERLLELRKPEAVADFLCSRVLEHYGRELEERQGVEADRLAEKVREELERDYTADFSLERCAERFGVSPYTLSRSFKQTYGQTFVDYVMNLRLEKARELLRTTDLKVNEVAEAVGYQPSYFIRLFRKQEGMTPGQYRSEKSG</sequence>
<dbReference type="SMART" id="SM00342">
    <property type="entry name" value="HTH_ARAC"/>
    <property type="match status" value="1"/>
</dbReference>
<dbReference type="PROSITE" id="PS01124">
    <property type="entry name" value="HTH_ARAC_FAMILY_2"/>
    <property type="match status" value="1"/>
</dbReference>
<dbReference type="Gene3D" id="3.30.450.20">
    <property type="entry name" value="PAS domain"/>
    <property type="match status" value="1"/>
</dbReference>
<reference evidence="8" key="1">
    <citation type="journal article" date="2019" name="Int. J. Syst. Evol. Microbiol.">
        <title>The Global Catalogue of Microorganisms (GCM) 10K type strain sequencing project: providing services to taxonomists for standard genome sequencing and annotation.</title>
        <authorList>
            <consortium name="The Broad Institute Genomics Platform"/>
            <consortium name="The Broad Institute Genome Sequencing Center for Infectious Disease"/>
            <person name="Wu L."/>
            <person name="Ma J."/>
        </authorList>
    </citation>
    <scope>NUCLEOTIDE SEQUENCE [LARGE SCALE GENOMIC DNA]</scope>
    <source>
        <strain evidence="8">CCM 8702</strain>
    </source>
</reference>
<dbReference type="PANTHER" id="PTHR43280">
    <property type="entry name" value="ARAC-FAMILY TRANSCRIPTIONAL REGULATOR"/>
    <property type="match status" value="1"/>
</dbReference>
<feature type="region of interest" description="Disordered" evidence="4">
    <location>
        <begin position="349"/>
        <end position="386"/>
    </location>
</feature>
<evidence type="ECO:0000256" key="1">
    <source>
        <dbReference type="ARBA" id="ARBA00023015"/>
    </source>
</evidence>
<dbReference type="Gene3D" id="1.10.10.60">
    <property type="entry name" value="Homeodomain-like"/>
    <property type="match status" value="2"/>
</dbReference>
<keyword evidence="5" id="KW-0812">Transmembrane</keyword>
<feature type="transmembrane region" description="Helical" evidence="5">
    <location>
        <begin position="23"/>
        <end position="49"/>
    </location>
</feature>
<evidence type="ECO:0000256" key="2">
    <source>
        <dbReference type="ARBA" id="ARBA00023125"/>
    </source>
</evidence>
<organism evidence="7 8">
    <name type="scientific">Saccharibacillus endophyticus</name>
    <dbReference type="NCBI Taxonomy" id="2060666"/>
    <lineage>
        <taxon>Bacteria</taxon>
        <taxon>Bacillati</taxon>
        <taxon>Bacillota</taxon>
        <taxon>Bacilli</taxon>
        <taxon>Bacillales</taxon>
        <taxon>Paenibacillaceae</taxon>
        <taxon>Saccharibacillus</taxon>
    </lineage>
</organism>
<evidence type="ECO:0000256" key="5">
    <source>
        <dbReference type="SAM" id="Phobius"/>
    </source>
</evidence>
<name>A0ABQ1ZWI0_9BACL</name>
<keyword evidence="5" id="KW-0472">Membrane</keyword>
<evidence type="ECO:0000313" key="7">
    <source>
        <dbReference type="EMBL" id="GGH79231.1"/>
    </source>
</evidence>
<evidence type="ECO:0000313" key="8">
    <source>
        <dbReference type="Proteomes" id="UP000605427"/>
    </source>
</evidence>
<dbReference type="Proteomes" id="UP000605427">
    <property type="component" value="Unassembled WGS sequence"/>
</dbReference>
<dbReference type="SUPFAM" id="SSF46689">
    <property type="entry name" value="Homeodomain-like"/>
    <property type="match status" value="2"/>
</dbReference>
<comment type="caution">
    <text evidence="7">The sequence shown here is derived from an EMBL/GenBank/DDBJ whole genome shotgun (WGS) entry which is preliminary data.</text>
</comment>
<evidence type="ECO:0000256" key="4">
    <source>
        <dbReference type="SAM" id="MobiDB-lite"/>
    </source>
</evidence>
<evidence type="ECO:0000256" key="3">
    <source>
        <dbReference type="ARBA" id="ARBA00023163"/>
    </source>
</evidence>
<dbReference type="PROSITE" id="PS00041">
    <property type="entry name" value="HTH_ARAC_FAMILY_1"/>
    <property type="match status" value="1"/>
</dbReference>
<keyword evidence="5" id="KW-1133">Transmembrane helix</keyword>